<gene>
    <name evidence="1" type="ORF">DXG03_000322</name>
</gene>
<evidence type="ECO:0000313" key="2">
    <source>
        <dbReference type="Proteomes" id="UP000775547"/>
    </source>
</evidence>
<evidence type="ECO:0000313" key="1">
    <source>
        <dbReference type="EMBL" id="KAG5648973.1"/>
    </source>
</evidence>
<accession>A0A9P7KFW5</accession>
<dbReference type="EMBL" id="JABCKV010000001">
    <property type="protein sequence ID" value="KAG5648973.1"/>
    <property type="molecule type" value="Genomic_DNA"/>
</dbReference>
<reference evidence="1" key="2">
    <citation type="submission" date="2021-10" db="EMBL/GenBank/DDBJ databases">
        <title>Phylogenomics reveals ancestral predisposition of the termite-cultivated fungus Termitomyces towards a domesticated lifestyle.</title>
        <authorList>
            <person name="Auxier B."/>
            <person name="Grum-Grzhimaylo A."/>
            <person name="Cardenas M.E."/>
            <person name="Lodge J.D."/>
            <person name="Laessoe T."/>
            <person name="Pedersen O."/>
            <person name="Smith M.E."/>
            <person name="Kuyper T.W."/>
            <person name="Franco-Molano E.A."/>
            <person name="Baroni T.J."/>
            <person name="Aanen D.K."/>
        </authorList>
    </citation>
    <scope>NUCLEOTIDE SEQUENCE</scope>
    <source>
        <strain evidence="1">AP01</strain>
        <tissue evidence="1">Mycelium</tissue>
    </source>
</reference>
<reference evidence="1" key="1">
    <citation type="submission" date="2020-07" db="EMBL/GenBank/DDBJ databases">
        <authorList>
            <person name="Nieuwenhuis M."/>
            <person name="Van De Peppel L.J.J."/>
        </authorList>
    </citation>
    <scope>NUCLEOTIDE SEQUENCE</scope>
    <source>
        <strain evidence="1">AP01</strain>
        <tissue evidence="1">Mycelium</tissue>
    </source>
</reference>
<sequence>MADDRQRRILKVFRKFSYSLGPEVSQKLEEILDVHDIADEDVESTMETLALEYSKQEDVDMKVDLTILQRVYESLQDQSERMDVEKELIDPESHLFVINAFDMPLWHWAPETGTFTRCVPLSSLSREQKTRVFHYQLIGAWIS</sequence>
<dbReference type="Proteomes" id="UP000775547">
    <property type="component" value="Unassembled WGS sequence"/>
</dbReference>
<dbReference type="OrthoDB" id="2916018at2759"/>
<dbReference type="AlphaFoldDB" id="A0A9P7KFW5"/>
<protein>
    <submittedName>
        <fullName evidence="1">Uncharacterized protein</fullName>
    </submittedName>
</protein>
<comment type="caution">
    <text evidence="1">The sequence shown here is derived from an EMBL/GenBank/DDBJ whole genome shotgun (WGS) entry which is preliminary data.</text>
</comment>
<organism evidence="1 2">
    <name type="scientific">Asterophora parasitica</name>
    <dbReference type="NCBI Taxonomy" id="117018"/>
    <lineage>
        <taxon>Eukaryota</taxon>
        <taxon>Fungi</taxon>
        <taxon>Dikarya</taxon>
        <taxon>Basidiomycota</taxon>
        <taxon>Agaricomycotina</taxon>
        <taxon>Agaricomycetes</taxon>
        <taxon>Agaricomycetidae</taxon>
        <taxon>Agaricales</taxon>
        <taxon>Tricholomatineae</taxon>
        <taxon>Lyophyllaceae</taxon>
        <taxon>Asterophora</taxon>
    </lineage>
</organism>
<keyword evidence="2" id="KW-1185">Reference proteome</keyword>
<name>A0A9P7KFW5_9AGAR</name>
<proteinExistence type="predicted"/>